<comment type="caution">
    <text evidence="1">The sequence shown here is derived from an EMBL/GenBank/DDBJ whole genome shotgun (WGS) entry which is preliminary data.</text>
</comment>
<proteinExistence type="predicted"/>
<dbReference type="GO" id="GO:0000796">
    <property type="term" value="C:condensin complex"/>
    <property type="evidence" value="ECO:0007669"/>
    <property type="project" value="TreeGrafter"/>
</dbReference>
<dbReference type="AlphaFoldDB" id="A0AA89BLC5"/>
<dbReference type="PANTHER" id="PTHR16199">
    <property type="entry name" value="CONDENSIN-2 COMPLEX SUBUNIT G2"/>
    <property type="match status" value="1"/>
</dbReference>
<protein>
    <submittedName>
        <fullName evidence="1">Uncharacterized protein</fullName>
    </submittedName>
</protein>
<evidence type="ECO:0000313" key="1">
    <source>
        <dbReference type="EMBL" id="KAK3040922.1"/>
    </source>
</evidence>
<keyword evidence="2" id="KW-1185">Reference proteome</keyword>
<organism evidence="1 2">
    <name type="scientific">Escallonia herrerae</name>
    <dbReference type="NCBI Taxonomy" id="1293975"/>
    <lineage>
        <taxon>Eukaryota</taxon>
        <taxon>Viridiplantae</taxon>
        <taxon>Streptophyta</taxon>
        <taxon>Embryophyta</taxon>
        <taxon>Tracheophyta</taxon>
        <taxon>Spermatophyta</taxon>
        <taxon>Magnoliopsida</taxon>
        <taxon>eudicotyledons</taxon>
        <taxon>Gunneridae</taxon>
        <taxon>Pentapetalae</taxon>
        <taxon>asterids</taxon>
        <taxon>campanulids</taxon>
        <taxon>Escalloniales</taxon>
        <taxon>Escalloniaceae</taxon>
        <taxon>Escallonia</taxon>
    </lineage>
</organism>
<reference evidence="1" key="1">
    <citation type="submission" date="2022-12" db="EMBL/GenBank/DDBJ databases">
        <title>Draft genome assemblies for two species of Escallonia (Escalloniales).</title>
        <authorList>
            <person name="Chanderbali A."/>
            <person name="Dervinis C."/>
            <person name="Anghel I."/>
            <person name="Soltis D."/>
            <person name="Soltis P."/>
            <person name="Zapata F."/>
        </authorList>
    </citation>
    <scope>NUCLEOTIDE SEQUENCE</scope>
    <source>
        <strain evidence="1">UCBG64.0493</strain>
        <tissue evidence="1">Leaf</tissue>
    </source>
</reference>
<dbReference type="PANTHER" id="PTHR16199:SF4">
    <property type="entry name" value="CONDENSIN-2 COMPLEX SUBUNIT G2"/>
    <property type="match status" value="1"/>
</dbReference>
<name>A0AA89BLC5_9ASTE</name>
<dbReference type="GO" id="GO:0000070">
    <property type="term" value="P:mitotic sister chromatid segregation"/>
    <property type="evidence" value="ECO:0007669"/>
    <property type="project" value="TreeGrafter"/>
</dbReference>
<sequence length="90" mass="10668">MSLKKKVDVHRVYALREAFNLFDSEDDSIEDSKLLLIRCVISPLYLKMEDERRFVAFMFGLSRQLVKEALAMIRSQIPFCHRYLYVSVFS</sequence>
<accession>A0AA89BLC5</accession>
<dbReference type="EMBL" id="JAVXUP010000045">
    <property type="protein sequence ID" value="KAK3040922.1"/>
    <property type="molecule type" value="Genomic_DNA"/>
</dbReference>
<evidence type="ECO:0000313" key="2">
    <source>
        <dbReference type="Proteomes" id="UP001188597"/>
    </source>
</evidence>
<dbReference type="InterPro" id="IPR024741">
    <property type="entry name" value="Condensin2_G2"/>
</dbReference>
<gene>
    <name evidence="1" type="ORF">RJ639_028796</name>
</gene>
<dbReference type="GO" id="GO:0005634">
    <property type="term" value="C:nucleus"/>
    <property type="evidence" value="ECO:0007669"/>
    <property type="project" value="InterPro"/>
</dbReference>
<dbReference type="Proteomes" id="UP001188597">
    <property type="component" value="Unassembled WGS sequence"/>
</dbReference>
<dbReference type="Pfam" id="PF12422">
    <property type="entry name" value="Condensin2nSMC"/>
    <property type="match status" value="1"/>
</dbReference>